<reference evidence="1 2" key="1">
    <citation type="journal article" date="2019" name="Sci. Rep.">
        <title>Orb-weaving spider Araneus ventricosus genome elucidates the spidroin gene catalogue.</title>
        <authorList>
            <person name="Kono N."/>
            <person name="Nakamura H."/>
            <person name="Ohtoshi R."/>
            <person name="Moran D.A.P."/>
            <person name="Shinohara A."/>
            <person name="Yoshida Y."/>
            <person name="Fujiwara M."/>
            <person name="Mori M."/>
            <person name="Tomita M."/>
            <person name="Arakawa K."/>
        </authorList>
    </citation>
    <scope>NUCLEOTIDE SEQUENCE [LARGE SCALE GENOMIC DNA]</scope>
</reference>
<comment type="caution">
    <text evidence="1">The sequence shown here is derived from an EMBL/GenBank/DDBJ whole genome shotgun (WGS) entry which is preliminary data.</text>
</comment>
<dbReference type="Proteomes" id="UP000499080">
    <property type="component" value="Unassembled WGS sequence"/>
</dbReference>
<dbReference type="EMBL" id="BGPR01005018">
    <property type="protein sequence ID" value="GBN05960.1"/>
    <property type="molecule type" value="Genomic_DNA"/>
</dbReference>
<keyword evidence="2" id="KW-1185">Reference proteome</keyword>
<name>A0A4Y2KV78_ARAVE</name>
<evidence type="ECO:0000313" key="1">
    <source>
        <dbReference type="EMBL" id="GBN05960.1"/>
    </source>
</evidence>
<proteinExistence type="predicted"/>
<sequence>MQELLLYLSYETRSGDSSGDVPLRSNSVGKLNIPEMQWRLVSSETRRAAKKCLSREYNFKSTLSLNMDICDDGDDFNFRTIALYNFQTGLGSRIFGSTVFLRIDGIGRIYNGRIAYLEAKDGLIDDLQFPEDFCNSEILIERGLEGF</sequence>
<protein>
    <submittedName>
        <fullName evidence="1">Uncharacterized protein</fullName>
    </submittedName>
</protein>
<accession>A0A4Y2KV78</accession>
<evidence type="ECO:0000313" key="2">
    <source>
        <dbReference type="Proteomes" id="UP000499080"/>
    </source>
</evidence>
<dbReference type="AlphaFoldDB" id="A0A4Y2KV78"/>
<gene>
    <name evidence="1" type="ORF">AVEN_215374_1</name>
</gene>
<organism evidence="1 2">
    <name type="scientific">Araneus ventricosus</name>
    <name type="common">Orbweaver spider</name>
    <name type="synonym">Epeira ventricosa</name>
    <dbReference type="NCBI Taxonomy" id="182803"/>
    <lineage>
        <taxon>Eukaryota</taxon>
        <taxon>Metazoa</taxon>
        <taxon>Ecdysozoa</taxon>
        <taxon>Arthropoda</taxon>
        <taxon>Chelicerata</taxon>
        <taxon>Arachnida</taxon>
        <taxon>Araneae</taxon>
        <taxon>Araneomorphae</taxon>
        <taxon>Entelegynae</taxon>
        <taxon>Araneoidea</taxon>
        <taxon>Araneidae</taxon>
        <taxon>Araneus</taxon>
    </lineage>
</organism>